<feature type="transmembrane region" description="Helical" evidence="7">
    <location>
        <begin position="98"/>
        <end position="115"/>
    </location>
</feature>
<evidence type="ECO:0000256" key="5">
    <source>
        <dbReference type="ARBA" id="ARBA00022989"/>
    </source>
</evidence>
<evidence type="ECO:0000256" key="3">
    <source>
        <dbReference type="ARBA" id="ARBA00022475"/>
    </source>
</evidence>
<comment type="caution">
    <text evidence="8">The sequence shown here is derived from an EMBL/GenBank/DDBJ whole genome shotgun (WGS) entry which is preliminary data.</text>
</comment>
<sequence length="125" mass="13523">MKKLIEQGTEWILFLLRILLGGFIALHGIIKVTDISQANQTFEEAGIPVFLGNLTGIIEIIVGATLIVGLLVKSSAIVVALLLIISILLAPYQEGMISYYELLLPALLLAVLLSVRGSRKLNLVT</sequence>
<evidence type="ECO:0000313" key="8">
    <source>
        <dbReference type="EMBL" id="MFC5713650.1"/>
    </source>
</evidence>
<keyword evidence="5 7" id="KW-1133">Transmembrane helix</keyword>
<reference evidence="9" key="1">
    <citation type="journal article" date="2019" name="Int. J. Syst. Evol. Microbiol.">
        <title>The Global Catalogue of Microorganisms (GCM) 10K type strain sequencing project: providing services to taxonomists for standard genome sequencing and annotation.</title>
        <authorList>
            <consortium name="The Broad Institute Genomics Platform"/>
            <consortium name="The Broad Institute Genome Sequencing Center for Infectious Disease"/>
            <person name="Wu L."/>
            <person name="Ma J."/>
        </authorList>
    </citation>
    <scope>NUCLEOTIDE SEQUENCE [LARGE SCALE GENOMIC DNA]</scope>
    <source>
        <strain evidence="9">CECT 7184</strain>
    </source>
</reference>
<accession>A0ABW0YMH1</accession>
<keyword evidence="4 7" id="KW-0812">Transmembrane</keyword>
<feature type="transmembrane region" description="Helical" evidence="7">
    <location>
        <begin position="50"/>
        <end position="71"/>
    </location>
</feature>
<comment type="subcellular location">
    <subcellularLocation>
        <location evidence="1">Cell membrane</location>
        <topology evidence="1">Multi-pass membrane protein</topology>
    </subcellularLocation>
</comment>
<dbReference type="RefSeq" id="WP_385941688.1">
    <property type="nucleotide sequence ID" value="NZ_JBHSOZ010000005.1"/>
</dbReference>
<evidence type="ECO:0000256" key="7">
    <source>
        <dbReference type="SAM" id="Phobius"/>
    </source>
</evidence>
<keyword evidence="6 7" id="KW-0472">Membrane</keyword>
<keyword evidence="3" id="KW-1003">Cell membrane</keyword>
<dbReference type="PANTHER" id="PTHR33452">
    <property type="entry name" value="OXIDOREDUCTASE CATD-RELATED"/>
    <property type="match status" value="1"/>
</dbReference>
<protein>
    <submittedName>
        <fullName evidence="8">DoxX family protein</fullName>
    </submittedName>
</protein>
<evidence type="ECO:0000313" key="9">
    <source>
        <dbReference type="Proteomes" id="UP001596142"/>
    </source>
</evidence>
<proteinExistence type="inferred from homology"/>
<dbReference type="Proteomes" id="UP001596142">
    <property type="component" value="Unassembled WGS sequence"/>
</dbReference>
<dbReference type="PANTHER" id="PTHR33452:SF1">
    <property type="entry name" value="INNER MEMBRANE PROTEIN YPHA-RELATED"/>
    <property type="match status" value="1"/>
</dbReference>
<organism evidence="8 9">
    <name type="scientific">Thalassorhabdus alkalitolerans</name>
    <dbReference type="NCBI Taxonomy" id="2282697"/>
    <lineage>
        <taxon>Bacteria</taxon>
        <taxon>Bacillati</taxon>
        <taxon>Bacillota</taxon>
        <taxon>Bacilli</taxon>
        <taxon>Bacillales</taxon>
        <taxon>Bacillaceae</taxon>
        <taxon>Thalassorhabdus</taxon>
    </lineage>
</organism>
<gene>
    <name evidence="8" type="ORF">ACFPU1_12725</name>
</gene>
<feature type="transmembrane region" description="Helical" evidence="7">
    <location>
        <begin position="76"/>
        <end position="92"/>
    </location>
</feature>
<dbReference type="EMBL" id="JBHSOZ010000005">
    <property type="protein sequence ID" value="MFC5713650.1"/>
    <property type="molecule type" value="Genomic_DNA"/>
</dbReference>
<evidence type="ECO:0000256" key="1">
    <source>
        <dbReference type="ARBA" id="ARBA00004651"/>
    </source>
</evidence>
<name>A0ABW0YMH1_9BACI</name>
<dbReference type="Pfam" id="PF07681">
    <property type="entry name" value="DoxX"/>
    <property type="match status" value="1"/>
</dbReference>
<evidence type="ECO:0000256" key="2">
    <source>
        <dbReference type="ARBA" id="ARBA00006679"/>
    </source>
</evidence>
<keyword evidence="9" id="KW-1185">Reference proteome</keyword>
<dbReference type="InterPro" id="IPR032808">
    <property type="entry name" value="DoxX"/>
</dbReference>
<evidence type="ECO:0000256" key="4">
    <source>
        <dbReference type="ARBA" id="ARBA00022692"/>
    </source>
</evidence>
<feature type="transmembrane region" description="Helical" evidence="7">
    <location>
        <begin position="12"/>
        <end position="30"/>
    </location>
</feature>
<comment type="similarity">
    <text evidence="2">Belongs to the DoxX family.</text>
</comment>
<dbReference type="InterPro" id="IPR051907">
    <property type="entry name" value="DoxX-like_oxidoreductase"/>
</dbReference>
<evidence type="ECO:0000256" key="6">
    <source>
        <dbReference type="ARBA" id="ARBA00023136"/>
    </source>
</evidence>